<feature type="transmembrane region" description="Helical" evidence="1">
    <location>
        <begin position="79"/>
        <end position="99"/>
    </location>
</feature>
<protein>
    <submittedName>
        <fullName evidence="4">Uncharacterized protein</fullName>
    </submittedName>
</protein>
<reference evidence="4 5" key="1">
    <citation type="submission" date="2019-12" db="EMBL/GenBank/DDBJ databases">
        <title>Isolation and characterization of three novel carbon monoxide-oxidizing members of Halobacteria from salione crusts and soils.</title>
        <authorList>
            <person name="Myers M.R."/>
            <person name="King G.M."/>
        </authorList>
    </citation>
    <scope>NUCLEOTIDE SEQUENCE [LARGE SCALE GENOMIC DNA]</scope>
    <source>
        <strain evidence="4 5">WSH3</strain>
    </source>
</reference>
<feature type="transmembrane region" description="Helical" evidence="1">
    <location>
        <begin position="42"/>
        <end position="67"/>
    </location>
</feature>
<keyword evidence="1" id="KW-1133">Transmembrane helix</keyword>
<evidence type="ECO:0000313" key="4">
    <source>
        <dbReference type="EMBL" id="MXR50757.1"/>
    </source>
</evidence>
<dbReference type="RefSeq" id="WP_159762857.1">
    <property type="nucleotide sequence ID" value="NZ_WUUT01000001.1"/>
</dbReference>
<evidence type="ECO:0000313" key="5">
    <source>
        <dbReference type="Proteomes" id="UP000466535"/>
    </source>
</evidence>
<sequence length="300" mass="32204">MQRRDACGWGITVVGLVLGAIQLVQGGQQLSELTGLSQSELVIVFAFETMPFALIGLSLVYVGYWLTDQEGFEPDLFRILSWGAGGTVIFASIAALILFSQQVTLDTLAQGQYITMNLVTVGAVVGVLVGIYDAQSRLRQRELERERDRIEAFAGKAADINNYGRELNRARSVDEVSALCIEAIQTLLGLTETALVAVDEEGSVIDSTIIGADDETLIDLAREATEQEQASAVVREDSPMDGPLLSMLVTAHDGSGVVLLAPAGTGGFDEEDQQLLELLVSHAGTALDRIHDPQRREASA</sequence>
<feature type="domain" description="GAF" evidence="2">
    <location>
        <begin position="173"/>
        <end position="289"/>
    </location>
</feature>
<dbReference type="Pfam" id="PF13492">
    <property type="entry name" value="GAF_3"/>
    <property type="match status" value="1"/>
</dbReference>
<dbReference type="InterPro" id="IPR031623">
    <property type="entry name" value="HisKA_4TM"/>
</dbReference>
<evidence type="ECO:0000259" key="2">
    <source>
        <dbReference type="Pfam" id="PF13492"/>
    </source>
</evidence>
<evidence type="ECO:0000259" key="3">
    <source>
        <dbReference type="Pfam" id="PF16926"/>
    </source>
</evidence>
<dbReference type="Proteomes" id="UP000466535">
    <property type="component" value="Unassembled WGS sequence"/>
</dbReference>
<organism evidence="4 5">
    <name type="scientific">Halovenus carboxidivorans</name>
    <dbReference type="NCBI Taxonomy" id="2692199"/>
    <lineage>
        <taxon>Archaea</taxon>
        <taxon>Methanobacteriati</taxon>
        <taxon>Methanobacteriota</taxon>
        <taxon>Stenosarchaea group</taxon>
        <taxon>Halobacteria</taxon>
        <taxon>Halobacteriales</taxon>
        <taxon>Haloarculaceae</taxon>
        <taxon>Halovenus</taxon>
    </lineage>
</organism>
<dbReference type="SUPFAM" id="SSF55781">
    <property type="entry name" value="GAF domain-like"/>
    <property type="match status" value="1"/>
</dbReference>
<keyword evidence="1" id="KW-0812">Transmembrane</keyword>
<dbReference type="Gene3D" id="3.30.450.40">
    <property type="match status" value="1"/>
</dbReference>
<gene>
    <name evidence="4" type="ORF">GRX03_03940</name>
</gene>
<feature type="transmembrane region" description="Helical" evidence="1">
    <location>
        <begin position="111"/>
        <end position="132"/>
    </location>
</feature>
<dbReference type="InterPro" id="IPR029016">
    <property type="entry name" value="GAF-like_dom_sf"/>
</dbReference>
<dbReference type="AlphaFoldDB" id="A0A6B0T0L6"/>
<proteinExistence type="predicted"/>
<dbReference type="InterPro" id="IPR003018">
    <property type="entry name" value="GAF"/>
</dbReference>
<feature type="domain" description="Archaeal histidine kinase 4TM" evidence="3">
    <location>
        <begin position="9"/>
        <end position="137"/>
    </location>
</feature>
<dbReference type="OrthoDB" id="241600at2157"/>
<name>A0A6B0T0L6_9EURY</name>
<keyword evidence="1" id="KW-0472">Membrane</keyword>
<comment type="caution">
    <text evidence="4">The sequence shown here is derived from an EMBL/GenBank/DDBJ whole genome shotgun (WGS) entry which is preliminary data.</text>
</comment>
<dbReference type="Pfam" id="PF16926">
    <property type="entry name" value="HisKA_4TM"/>
    <property type="match status" value="1"/>
</dbReference>
<dbReference type="EMBL" id="WUUT01000001">
    <property type="protein sequence ID" value="MXR50757.1"/>
    <property type="molecule type" value="Genomic_DNA"/>
</dbReference>
<keyword evidence="5" id="KW-1185">Reference proteome</keyword>
<evidence type="ECO:0000256" key="1">
    <source>
        <dbReference type="SAM" id="Phobius"/>
    </source>
</evidence>
<accession>A0A6B0T0L6</accession>